<keyword evidence="2" id="KW-0238">DNA-binding</keyword>
<dbReference type="Gene3D" id="2.60.120.10">
    <property type="entry name" value="Jelly Rolls"/>
    <property type="match status" value="1"/>
</dbReference>
<dbReference type="InterPro" id="IPR009057">
    <property type="entry name" value="Homeodomain-like_sf"/>
</dbReference>
<dbReference type="InterPro" id="IPR018062">
    <property type="entry name" value="HTH_AraC-typ_CS"/>
</dbReference>
<dbReference type="InterPro" id="IPR014710">
    <property type="entry name" value="RmlC-like_jellyroll"/>
</dbReference>
<dbReference type="SMART" id="SM00342">
    <property type="entry name" value="HTH_ARAC"/>
    <property type="match status" value="1"/>
</dbReference>
<dbReference type="PANTHER" id="PTHR43280:SF2">
    <property type="entry name" value="HTH-TYPE TRANSCRIPTIONAL REGULATOR EXSA"/>
    <property type="match status" value="1"/>
</dbReference>
<dbReference type="InterPro" id="IPR003313">
    <property type="entry name" value="AraC-bd"/>
</dbReference>
<feature type="domain" description="HTH araC/xylS-type" evidence="4">
    <location>
        <begin position="189"/>
        <end position="287"/>
    </location>
</feature>
<keyword evidence="1" id="KW-0805">Transcription regulation</keyword>
<dbReference type="PANTHER" id="PTHR43280">
    <property type="entry name" value="ARAC-FAMILY TRANSCRIPTIONAL REGULATOR"/>
    <property type="match status" value="1"/>
</dbReference>
<dbReference type="InterPro" id="IPR018060">
    <property type="entry name" value="HTH_AraC"/>
</dbReference>
<dbReference type="PROSITE" id="PS01124">
    <property type="entry name" value="HTH_ARAC_FAMILY_2"/>
    <property type="match status" value="1"/>
</dbReference>
<dbReference type="Pfam" id="PF12833">
    <property type="entry name" value="HTH_18"/>
    <property type="match status" value="1"/>
</dbReference>
<keyword evidence="6" id="KW-1185">Reference proteome</keyword>
<evidence type="ECO:0000313" key="5">
    <source>
        <dbReference type="EMBL" id="MDQ0256822.1"/>
    </source>
</evidence>
<dbReference type="Proteomes" id="UP001230005">
    <property type="component" value="Unassembled WGS sequence"/>
</dbReference>
<sequence length="291" mass="33870">MTSLPRSLTEFPATNEDFPFHISINTLPAGFEAHRHEFFEFSLVIEGSGREIINDVVHEMKPGTFTFVMPYQIHEIITDPGHSLRLINCNFGMGILINTSRNLGINNLLFDSEDSLASYIQFEGNVYEKFREVLTDMLLEYQSANIWKNELILAKLVEVLILFDRCRREQLSSEGTLPSWNKREKVMIWDVIQYIHKHYRQKLSLPMLSQHFNMSVSSLSDLFKKQIGQNFVDFLHDIRIRYASSLLVSTDLNISEIALESGFGSYKTFSRVFRERKKVSPAEYRKQYSPH</sequence>
<dbReference type="Gene3D" id="1.10.10.60">
    <property type="entry name" value="Homeodomain-like"/>
    <property type="match status" value="2"/>
</dbReference>
<evidence type="ECO:0000256" key="3">
    <source>
        <dbReference type="ARBA" id="ARBA00023163"/>
    </source>
</evidence>
<protein>
    <submittedName>
        <fullName evidence="5">AraC-like DNA-binding protein</fullName>
    </submittedName>
</protein>
<dbReference type="SUPFAM" id="SSF46689">
    <property type="entry name" value="Homeodomain-like"/>
    <property type="match status" value="2"/>
</dbReference>
<dbReference type="InterPro" id="IPR020449">
    <property type="entry name" value="Tscrpt_reg_AraC-type_HTH"/>
</dbReference>
<dbReference type="SUPFAM" id="SSF51215">
    <property type="entry name" value="Regulatory protein AraC"/>
    <property type="match status" value="1"/>
</dbReference>
<evidence type="ECO:0000313" key="6">
    <source>
        <dbReference type="Proteomes" id="UP001230005"/>
    </source>
</evidence>
<dbReference type="PRINTS" id="PR00032">
    <property type="entry name" value="HTHARAC"/>
</dbReference>
<organism evidence="5 6">
    <name type="scientific">Evansella vedderi</name>
    <dbReference type="NCBI Taxonomy" id="38282"/>
    <lineage>
        <taxon>Bacteria</taxon>
        <taxon>Bacillati</taxon>
        <taxon>Bacillota</taxon>
        <taxon>Bacilli</taxon>
        <taxon>Bacillales</taxon>
        <taxon>Bacillaceae</taxon>
        <taxon>Evansella</taxon>
    </lineage>
</organism>
<dbReference type="PROSITE" id="PS00041">
    <property type="entry name" value="HTH_ARAC_FAMILY_1"/>
    <property type="match status" value="1"/>
</dbReference>
<evidence type="ECO:0000259" key="4">
    <source>
        <dbReference type="PROSITE" id="PS01124"/>
    </source>
</evidence>
<evidence type="ECO:0000256" key="2">
    <source>
        <dbReference type="ARBA" id="ARBA00023125"/>
    </source>
</evidence>
<comment type="caution">
    <text evidence="5">The sequence shown here is derived from an EMBL/GenBank/DDBJ whole genome shotgun (WGS) entry which is preliminary data.</text>
</comment>
<dbReference type="InterPro" id="IPR037923">
    <property type="entry name" value="HTH-like"/>
</dbReference>
<reference evidence="5 6" key="1">
    <citation type="submission" date="2023-07" db="EMBL/GenBank/DDBJ databases">
        <title>Genomic Encyclopedia of Type Strains, Phase IV (KMG-IV): sequencing the most valuable type-strain genomes for metagenomic binning, comparative biology and taxonomic classification.</title>
        <authorList>
            <person name="Goeker M."/>
        </authorList>
    </citation>
    <scope>NUCLEOTIDE SEQUENCE [LARGE SCALE GENOMIC DNA]</scope>
    <source>
        <strain evidence="5 6">DSM 9768</strain>
    </source>
</reference>
<gene>
    <name evidence="5" type="ORF">J2S74_004244</name>
</gene>
<keyword evidence="3" id="KW-0804">Transcription</keyword>
<evidence type="ECO:0000256" key="1">
    <source>
        <dbReference type="ARBA" id="ARBA00023015"/>
    </source>
</evidence>
<dbReference type="EMBL" id="JAUSUG010000020">
    <property type="protein sequence ID" value="MDQ0256822.1"/>
    <property type="molecule type" value="Genomic_DNA"/>
</dbReference>
<dbReference type="RefSeq" id="WP_307329548.1">
    <property type="nucleotide sequence ID" value="NZ_JAUSUG010000020.1"/>
</dbReference>
<dbReference type="Pfam" id="PF02311">
    <property type="entry name" value="AraC_binding"/>
    <property type="match status" value="1"/>
</dbReference>
<accession>A0ABU0A013</accession>
<proteinExistence type="predicted"/>
<name>A0ABU0A013_9BACI</name>